<accession>A0A7W7RVM7</accession>
<protein>
    <submittedName>
        <fullName evidence="1">Uncharacterized protein</fullName>
    </submittedName>
</protein>
<dbReference type="AlphaFoldDB" id="A0A7W7RVM7"/>
<evidence type="ECO:0000313" key="1">
    <source>
        <dbReference type="EMBL" id="MBB4938972.1"/>
    </source>
</evidence>
<name>A0A7W7RVM7_9ACTN</name>
<reference evidence="1 2" key="1">
    <citation type="submission" date="2020-08" db="EMBL/GenBank/DDBJ databases">
        <title>Sequencing the genomes of 1000 actinobacteria strains.</title>
        <authorList>
            <person name="Klenk H.-P."/>
        </authorList>
    </citation>
    <scope>NUCLEOTIDE SEQUENCE [LARGE SCALE GENOMIC DNA]</scope>
    <source>
        <strain evidence="1 2">DSM 43023</strain>
    </source>
</reference>
<organism evidence="1 2">
    <name type="scientific">Streptosporangium album</name>
    <dbReference type="NCBI Taxonomy" id="47479"/>
    <lineage>
        <taxon>Bacteria</taxon>
        <taxon>Bacillati</taxon>
        <taxon>Actinomycetota</taxon>
        <taxon>Actinomycetes</taxon>
        <taxon>Streptosporangiales</taxon>
        <taxon>Streptosporangiaceae</taxon>
        <taxon>Streptosporangium</taxon>
    </lineage>
</organism>
<proteinExistence type="predicted"/>
<evidence type="ECO:0000313" key="2">
    <source>
        <dbReference type="Proteomes" id="UP000534286"/>
    </source>
</evidence>
<dbReference type="Proteomes" id="UP000534286">
    <property type="component" value="Unassembled WGS sequence"/>
</dbReference>
<gene>
    <name evidence="1" type="ORF">FHR32_003277</name>
</gene>
<keyword evidence="2" id="KW-1185">Reference proteome</keyword>
<dbReference type="EMBL" id="JACHJU010000001">
    <property type="protein sequence ID" value="MBB4938972.1"/>
    <property type="molecule type" value="Genomic_DNA"/>
</dbReference>
<sequence>MDATTTREIFADFLRALTLVANRGDRSAEQLRDEIAEVNQVSPVRLSLSTPLQPGEERDLQETLRAVQELHSRSMSANLEVMTMLVTLLAQAIAQTPSEVIQRVALTIEAALLEKGT</sequence>
<dbReference type="RefSeq" id="WP_184755066.1">
    <property type="nucleotide sequence ID" value="NZ_BAABEK010000138.1"/>
</dbReference>
<comment type="caution">
    <text evidence="1">The sequence shown here is derived from an EMBL/GenBank/DDBJ whole genome shotgun (WGS) entry which is preliminary data.</text>
</comment>